<dbReference type="STRING" id="630626.EBL_c17070"/>
<accession>I2B8E7</accession>
<feature type="compositionally biased region" description="Polar residues" evidence="5">
    <location>
        <begin position="611"/>
        <end position="622"/>
    </location>
</feature>
<name>I2B8E7_SHIBC</name>
<proteinExistence type="predicted"/>
<evidence type="ECO:0000256" key="1">
    <source>
        <dbReference type="ARBA" id="ARBA00004219"/>
    </source>
</evidence>
<evidence type="ECO:0000313" key="8">
    <source>
        <dbReference type="Proteomes" id="UP000001955"/>
    </source>
</evidence>
<gene>
    <name evidence="7" type="ordered locus">EBL_c17070</name>
</gene>
<dbReference type="OrthoDB" id="2664633at2"/>
<dbReference type="HOGENOM" id="CLU_003850_5_1_6"/>
<comment type="subcellular location">
    <subcellularLocation>
        <location evidence="1">Target cell</location>
        <location evidence="1">Target cell cytoplasm</location>
    </subcellularLocation>
</comment>
<evidence type="ECO:0000313" key="7">
    <source>
        <dbReference type="EMBL" id="AFJ46801.1"/>
    </source>
</evidence>
<dbReference type="PATRIC" id="fig|630626.3.peg.1651"/>
<reference evidence="7 8" key="1">
    <citation type="journal article" date="2012" name="J. Bacteriol.">
        <title>Complete genome sequence of the B12-producing Shimwellia blattae strain DSM 4481, isolated from a cockroach.</title>
        <authorList>
            <person name="Brzuszkiewicz E."/>
            <person name="Waschkowitz T."/>
            <person name="Wiezer A."/>
            <person name="Daniel R."/>
        </authorList>
    </citation>
    <scope>NUCLEOTIDE SEQUENCE [LARGE SCALE GENOMIC DNA]</scope>
    <source>
        <strain evidence="8">ATCC 29907 / DSM 4481 / JCM 1650 / NBRC 105725 / CDC 9005-74</strain>
    </source>
</reference>
<feature type="region of interest" description="Disordered" evidence="5">
    <location>
        <begin position="40"/>
        <end position="69"/>
    </location>
</feature>
<dbReference type="InterPro" id="IPR006914">
    <property type="entry name" value="VENN_dom"/>
</dbReference>
<evidence type="ECO:0000256" key="2">
    <source>
        <dbReference type="ARBA" id="ARBA00022656"/>
    </source>
</evidence>
<sequence>MKKGSVMGSSAGDVSLMVGNTVRVHGSDLVVGRDLTLASQQDSERYDSRQQSHSAGGSVSSGGGAVGVSATNTRRHSRYQAVQQQSGLFAGEGGFDITVGNHTQLNGAVIGSDATADKNRLETGTLGFSDLRNRAEFTAQQQSTGISTGGSLGGLFLGNMASTLLAGVNHHGTAGSSTQAAVSEGQILIRDPGAQQQDLNLLSRDVSGAHRSPGRIFDGAAEQRRLQQAQLLAETGVQAGDIARTQGEINGLKAAQAQYPGYTPEQLRDTAIYKAEVQKYGTGSAIQQGIQAATAAIQGLAGGNLAQALTGAGAPYLASQIHRLAPDEAARAMAHAVVGAVTAYAAGNPALAGATGAVSGELMAQWVMSQLYPGRGVSELTETERQTVSVLGTLAAGLAGGVSGGGSVSALAGAEAGRNAAENNSLANVLAAANKANPGTAEKWQEQQQAAIKEACSGNTPVSCQMAVAAMGSVMVWPLLSGAAATTSLIGAGANAGVGLLINGEVNPNDVILGYWTGAFTAGTGLWGTIGVNAVSGAASSYLKGDDPLKGGAMSGVASGIGYGAGKALQGSLDNVFNPNWKNWEWVDMGMGVSKPLPVNPMPGVVGNIFGSGTTEASNDQASKWIEGHSESKK</sequence>
<dbReference type="EMBL" id="CP001560">
    <property type="protein sequence ID" value="AFJ46801.1"/>
    <property type="molecule type" value="Genomic_DNA"/>
</dbReference>
<protein>
    <recommendedName>
        <fullName evidence="6">VENN motif-containing domain-containing protein</fullName>
    </recommendedName>
</protein>
<dbReference type="RefSeq" id="WP_014715974.1">
    <property type="nucleotide sequence ID" value="NC_017910.1"/>
</dbReference>
<evidence type="ECO:0000256" key="4">
    <source>
        <dbReference type="ARBA" id="ARBA00023026"/>
    </source>
</evidence>
<organism evidence="7 8">
    <name type="scientific">Shimwellia blattae (strain ATCC 29907 / DSM 4481 / JCM 1650 / NBRC 105725 / CDC 9005-74)</name>
    <name type="common">Escherichia blattae</name>
    <dbReference type="NCBI Taxonomy" id="630626"/>
    <lineage>
        <taxon>Bacteria</taxon>
        <taxon>Pseudomonadati</taxon>
        <taxon>Pseudomonadota</taxon>
        <taxon>Gammaproteobacteria</taxon>
        <taxon>Enterobacterales</taxon>
        <taxon>Enterobacteriaceae</taxon>
        <taxon>Shimwellia</taxon>
    </lineage>
</organism>
<keyword evidence="4" id="KW-0843">Virulence</keyword>
<keyword evidence="3" id="KW-1266">Target cell cytoplasm</keyword>
<evidence type="ECO:0000256" key="5">
    <source>
        <dbReference type="SAM" id="MobiDB-lite"/>
    </source>
</evidence>
<feature type="region of interest" description="Disordered" evidence="5">
    <location>
        <begin position="611"/>
        <end position="634"/>
    </location>
</feature>
<feature type="domain" description="VENN motif-containing" evidence="6">
    <location>
        <begin position="377"/>
        <end position="427"/>
    </location>
</feature>
<dbReference type="Proteomes" id="UP000001955">
    <property type="component" value="Chromosome"/>
</dbReference>
<evidence type="ECO:0000259" key="6">
    <source>
        <dbReference type="Pfam" id="PF04829"/>
    </source>
</evidence>
<dbReference type="eggNOG" id="COG3210">
    <property type="taxonomic scope" value="Bacteria"/>
</dbReference>
<evidence type="ECO:0000256" key="3">
    <source>
        <dbReference type="ARBA" id="ARBA00022913"/>
    </source>
</evidence>
<dbReference type="Pfam" id="PF04829">
    <property type="entry name" value="PT-VENN"/>
    <property type="match status" value="1"/>
</dbReference>
<keyword evidence="8" id="KW-1185">Reference proteome</keyword>
<dbReference type="KEGG" id="ebt:EBL_c17070"/>
<keyword evidence="2" id="KW-0800">Toxin</keyword>
<dbReference type="GO" id="GO:0090729">
    <property type="term" value="F:toxin activity"/>
    <property type="evidence" value="ECO:0007669"/>
    <property type="project" value="UniProtKB-KW"/>
</dbReference>
<dbReference type="AlphaFoldDB" id="I2B8E7"/>